<dbReference type="EMBL" id="JYDL01000045">
    <property type="protein sequence ID" value="KRX20750.1"/>
    <property type="molecule type" value="Genomic_DNA"/>
</dbReference>
<keyword evidence="8" id="KW-1185">Reference proteome</keyword>
<evidence type="ECO:0000259" key="6">
    <source>
        <dbReference type="PROSITE" id="PS01180"/>
    </source>
</evidence>
<sequence length="844" mass="95982">MQACFMCFNYSLTFLSSKPLLSVLSTTSSEGHGIFQRCLYKAADFLHLSQWSIMVSQVRFTCLLLPPPPPPSISSSSSSSSIWTIFIYIFLLYAAMFADCSSENQPLQVKAVEECSFLYDGNKTINGTFATPGYPNTYPADTRCRFRFRGRRDQVVWILWSDFHLEGPLPYQRCLHDYVEVIIIDRQNVQHISGRYCGNKKPPDFKTMQRSVDIIFQSSFSKHFQGFSGVFMFINEREVQPPMSHYPGKSNPHSVGCGGFAQGIHGGVIKSPEYPEKYPENVECNWVIRVRPDKQIFIKILELQLTPGFRCEDAQLEVIDGYAHYNPNEEAALSQSQRVRFCGEEKYYREEGDKSYMSDRNRIHIRFKTSKPAPEQMKYKRQEFGSVIGFYLVWTEVSIDGNFYCRGGEYCIDEGKNICAERKRYCIENSLVCDGIPNCAEFDNSDEENCYSKELLVSGIFVLVLLIFVILSVVYWQRCHSRKQLDRLIHGRSLTSRRTMNEDISEKGDLIWQPKSDQCADSLNEILDNGPKKVTGEIKDNSTTMDDNACLQSGTYRRRKGYEEQNHVAPLTFHPNEHAAGVVVNFKSDIQLANNSDRLRSRIPPSSYSSSTYGYQPSAVWQQRTDLHQFTFAPTQLLVTSLSDETSADTESEPTNCTKKRIKKSLPVTSNFRQQQKSSRTRQNTVAQCSLYQSASCQPHACSSFAQEETKNPNNLKCILKSHSSSSSSFGCQQDRLAAEMVHPNEPKDDDDDDDDQLRCSNIKLQSQANAKQSTTNSSSKLKTSKQRVEFSDIVTVRIRPSDVSDEEEIEIDDHQMKTVDCPSNTNNINKTTTDDLGLKPTVV</sequence>
<feature type="domain" description="CUB" evidence="6">
    <location>
        <begin position="115"/>
        <end position="234"/>
    </location>
</feature>
<gene>
    <name evidence="7" type="primary">Cdcp2</name>
    <name evidence="7" type="ORF">T07_10975</name>
</gene>
<dbReference type="OrthoDB" id="10020456at2759"/>
<reference evidence="7 8" key="1">
    <citation type="submission" date="2015-01" db="EMBL/GenBank/DDBJ databases">
        <title>Evolution of Trichinella species and genotypes.</title>
        <authorList>
            <person name="Korhonen P.K."/>
            <person name="Edoardo P."/>
            <person name="Giuseppe L.R."/>
            <person name="Gasser R.B."/>
        </authorList>
    </citation>
    <scope>NUCLEOTIDE SEQUENCE [LARGE SCALE GENOMIC DNA]</scope>
    <source>
        <strain evidence="7">ISS37</strain>
    </source>
</reference>
<dbReference type="SUPFAM" id="SSF49854">
    <property type="entry name" value="Spermadhesin, CUB domain"/>
    <property type="match status" value="2"/>
</dbReference>
<dbReference type="STRING" id="6336.A0A0V0S1X7"/>
<feature type="domain" description="CUB" evidence="6">
    <location>
        <begin position="257"/>
        <end position="397"/>
    </location>
</feature>
<evidence type="ECO:0000313" key="8">
    <source>
        <dbReference type="Proteomes" id="UP000054630"/>
    </source>
</evidence>
<evidence type="ECO:0000256" key="4">
    <source>
        <dbReference type="SAM" id="MobiDB-lite"/>
    </source>
</evidence>
<keyword evidence="2 3" id="KW-1015">Disulfide bond</keyword>
<dbReference type="CDD" id="cd00041">
    <property type="entry name" value="CUB"/>
    <property type="match status" value="2"/>
</dbReference>
<name>A0A0V0S1X7_9BILA</name>
<dbReference type="Gene3D" id="2.60.120.290">
    <property type="entry name" value="Spermadhesin, CUB domain"/>
    <property type="match status" value="2"/>
</dbReference>
<dbReference type="PANTHER" id="PTHR24251">
    <property type="entry name" value="OVOCHYMASE-RELATED"/>
    <property type="match status" value="1"/>
</dbReference>
<dbReference type="InterPro" id="IPR000859">
    <property type="entry name" value="CUB_dom"/>
</dbReference>
<evidence type="ECO:0000313" key="7">
    <source>
        <dbReference type="EMBL" id="KRX20750.1"/>
    </source>
</evidence>
<keyword evidence="5" id="KW-0472">Membrane</keyword>
<comment type="caution">
    <text evidence="7">The sequence shown here is derived from an EMBL/GenBank/DDBJ whole genome shotgun (WGS) entry which is preliminary data.</text>
</comment>
<dbReference type="Pfam" id="PF00431">
    <property type="entry name" value="CUB"/>
    <property type="match status" value="2"/>
</dbReference>
<keyword evidence="1" id="KW-0677">Repeat</keyword>
<dbReference type="InterPro" id="IPR035914">
    <property type="entry name" value="Sperma_CUB_dom_sf"/>
</dbReference>
<feature type="transmembrane region" description="Helical" evidence="5">
    <location>
        <begin position="455"/>
        <end position="476"/>
    </location>
</feature>
<proteinExistence type="predicted"/>
<evidence type="ECO:0000256" key="1">
    <source>
        <dbReference type="ARBA" id="ARBA00022737"/>
    </source>
</evidence>
<dbReference type="SMART" id="SM00042">
    <property type="entry name" value="CUB"/>
    <property type="match status" value="2"/>
</dbReference>
<organism evidence="7 8">
    <name type="scientific">Trichinella nelsoni</name>
    <dbReference type="NCBI Taxonomy" id="6336"/>
    <lineage>
        <taxon>Eukaryota</taxon>
        <taxon>Metazoa</taxon>
        <taxon>Ecdysozoa</taxon>
        <taxon>Nematoda</taxon>
        <taxon>Enoplea</taxon>
        <taxon>Dorylaimia</taxon>
        <taxon>Trichinellida</taxon>
        <taxon>Trichinellidae</taxon>
        <taxon>Trichinella</taxon>
    </lineage>
</organism>
<dbReference type="AlphaFoldDB" id="A0A0V0S1X7"/>
<evidence type="ECO:0000256" key="5">
    <source>
        <dbReference type="SAM" id="Phobius"/>
    </source>
</evidence>
<feature type="region of interest" description="Disordered" evidence="4">
    <location>
        <begin position="767"/>
        <end position="787"/>
    </location>
</feature>
<protein>
    <submittedName>
        <fullName evidence="7">CUB domain-containing protein 2</fullName>
    </submittedName>
</protein>
<dbReference type="Proteomes" id="UP000054630">
    <property type="component" value="Unassembled WGS sequence"/>
</dbReference>
<dbReference type="Gene3D" id="4.10.400.10">
    <property type="entry name" value="Low-density Lipoprotein Receptor"/>
    <property type="match status" value="1"/>
</dbReference>
<feature type="disulfide bond" evidence="3">
    <location>
        <begin position="257"/>
        <end position="284"/>
    </location>
</feature>
<dbReference type="InterPro" id="IPR036055">
    <property type="entry name" value="LDL_receptor-like_sf"/>
</dbReference>
<dbReference type="PROSITE" id="PS01180">
    <property type="entry name" value="CUB"/>
    <property type="match status" value="2"/>
</dbReference>
<keyword evidence="5" id="KW-1133">Transmembrane helix</keyword>
<evidence type="ECO:0000256" key="3">
    <source>
        <dbReference type="PROSITE-ProRule" id="PRU00059"/>
    </source>
</evidence>
<evidence type="ECO:0000256" key="2">
    <source>
        <dbReference type="ARBA" id="ARBA00023157"/>
    </source>
</evidence>
<feature type="region of interest" description="Disordered" evidence="4">
    <location>
        <begin position="804"/>
        <end position="844"/>
    </location>
</feature>
<dbReference type="PANTHER" id="PTHR24251:SF51">
    <property type="entry name" value="CUBILIN-LIKE"/>
    <property type="match status" value="1"/>
</dbReference>
<keyword evidence="5" id="KW-0812">Transmembrane</keyword>
<accession>A0A0V0S1X7</accession>
<comment type="caution">
    <text evidence="3">Lacks conserved residue(s) required for the propagation of feature annotation.</text>
</comment>